<dbReference type="Proteomes" id="UP000663193">
    <property type="component" value="Chromosome 19"/>
</dbReference>
<dbReference type="AlphaFoldDB" id="A0A7U2I9Z6"/>
<evidence type="ECO:0000313" key="2">
    <source>
        <dbReference type="EMBL" id="QRD05992.1"/>
    </source>
</evidence>
<evidence type="ECO:0000256" key="1">
    <source>
        <dbReference type="SAM" id="MobiDB-lite"/>
    </source>
</evidence>
<dbReference type="VEuPathDB" id="FungiDB:JI435_134110"/>
<keyword evidence="3" id="KW-1185">Reference proteome</keyword>
<feature type="region of interest" description="Disordered" evidence="1">
    <location>
        <begin position="1"/>
        <end position="107"/>
    </location>
</feature>
<reference evidence="3" key="1">
    <citation type="journal article" date="2021" name="BMC Genomics">
        <title>Chromosome-level genome assembly and manually-curated proteome of model necrotroph Parastagonospora nodorum Sn15 reveals a genome-wide trove of candidate effector homologs, and redundancy of virulence-related functions within an accessory chromosome.</title>
        <authorList>
            <person name="Bertazzoni S."/>
            <person name="Jones D.A.B."/>
            <person name="Phan H.T."/>
            <person name="Tan K.-C."/>
            <person name="Hane J.K."/>
        </authorList>
    </citation>
    <scope>NUCLEOTIDE SEQUENCE [LARGE SCALE GENOMIC DNA]</scope>
    <source>
        <strain evidence="3">SN15 / ATCC MYA-4574 / FGSC 10173)</strain>
    </source>
</reference>
<dbReference type="OrthoDB" id="3795517at2759"/>
<organism evidence="2 3">
    <name type="scientific">Phaeosphaeria nodorum (strain SN15 / ATCC MYA-4574 / FGSC 10173)</name>
    <name type="common">Glume blotch fungus</name>
    <name type="synonym">Parastagonospora nodorum</name>
    <dbReference type="NCBI Taxonomy" id="321614"/>
    <lineage>
        <taxon>Eukaryota</taxon>
        <taxon>Fungi</taxon>
        <taxon>Dikarya</taxon>
        <taxon>Ascomycota</taxon>
        <taxon>Pezizomycotina</taxon>
        <taxon>Dothideomycetes</taxon>
        <taxon>Pleosporomycetidae</taxon>
        <taxon>Pleosporales</taxon>
        <taxon>Pleosporineae</taxon>
        <taxon>Phaeosphaeriaceae</taxon>
        <taxon>Parastagonospora</taxon>
    </lineage>
</organism>
<proteinExistence type="predicted"/>
<feature type="region of interest" description="Disordered" evidence="1">
    <location>
        <begin position="336"/>
        <end position="389"/>
    </location>
</feature>
<protein>
    <submittedName>
        <fullName evidence="2">Uncharacterized protein</fullName>
    </submittedName>
</protein>
<feature type="compositionally biased region" description="Polar residues" evidence="1">
    <location>
        <begin position="367"/>
        <end position="381"/>
    </location>
</feature>
<dbReference type="OMA" id="RYDKICK"/>
<gene>
    <name evidence="2" type="ORF">JI435_134110</name>
</gene>
<evidence type="ECO:0000313" key="3">
    <source>
        <dbReference type="Proteomes" id="UP000663193"/>
    </source>
</evidence>
<accession>A0A7U2I9Z6</accession>
<dbReference type="EMBL" id="CP069041">
    <property type="protein sequence ID" value="QRD05992.1"/>
    <property type="molecule type" value="Genomic_DNA"/>
</dbReference>
<sequence length="664" mass="72487">MNLSDRPNSTDKGRSNGVLPEQEEIGGTHRRPYGSLGNPNATGGQQMALDPAYGGPEDYAMTSAQPQPMQLGDSANGFGLHEQLTSAAAGPPQDESSKNPKNAIGNPYAQNQSMVAANQPPQAPPSLSEPYLQSKPDHIYNMPGGTLLQFTLVEVIALLVNWFKVYPDLAERFLNNGLSSATHIVILEEHRNVVMTEKDRNRTKDLISDANRRSMRKISEGWTKAKHKKPEGWNGNTLSVNHLTHEKGVKARPVLMKVLMNDIKHLPQGDDAGDLTRALEYAMSNQKRGPNGEPLEWLFPDDLHTILGHIGYTTITQNHLDGAAVARYDKICKQKEQLDRKRRRESQEAGMPPPASKRRIRGERNAGDNQSGQPVFQPSAQGTLSTLLSTGPTPSGFVFQSGSRMIAPQPSFRDALHASIEPSLQDHNAVRETDARPNAAFAHQANQAAIPTLSMPFASSFGAKQYNSAQEHVERPNAAFAEQVEQAAIPTLSMPFGLPLAAKEQVKEHTPDMSNGLNQSAPIASPPNILSVQPKAADDTFLFAQEDVDISITEIDAIIAGNQTYNFSDLLAGPFSDFRPDSIAGIMQQYPKAYPLTQVLGECVEADDLEDEGVVARAARWCRDPDNFASHYTVRDLGFVVTLQNLVEDAKKNGFDGSVEDAVQ</sequence>
<name>A0A7U2I9Z6_PHANO</name>